<dbReference type="GO" id="GO:0008168">
    <property type="term" value="F:methyltransferase activity"/>
    <property type="evidence" value="ECO:0007669"/>
    <property type="project" value="UniProtKB-KW"/>
</dbReference>
<dbReference type="Proteomes" id="UP001364156">
    <property type="component" value="Chromosome"/>
</dbReference>
<evidence type="ECO:0000256" key="1">
    <source>
        <dbReference type="ARBA" id="ARBA00022603"/>
    </source>
</evidence>
<dbReference type="EMBL" id="CP146069">
    <property type="protein sequence ID" value="WWR46400.1"/>
    <property type="molecule type" value="Genomic_DNA"/>
</dbReference>
<name>A0ABZ2HEK8_9RHOB</name>
<organism evidence="4 5">
    <name type="scientific">Roseovarius phycicola</name>
    <dbReference type="NCBI Taxonomy" id="3080976"/>
    <lineage>
        <taxon>Bacteria</taxon>
        <taxon>Pseudomonadati</taxon>
        <taxon>Pseudomonadota</taxon>
        <taxon>Alphaproteobacteria</taxon>
        <taxon>Rhodobacterales</taxon>
        <taxon>Roseobacteraceae</taxon>
        <taxon>Roseovarius</taxon>
    </lineage>
</organism>
<dbReference type="InterPro" id="IPR007848">
    <property type="entry name" value="Small_mtfrase_dom"/>
</dbReference>
<dbReference type="InterPro" id="IPR029063">
    <property type="entry name" value="SAM-dependent_MTases_sf"/>
</dbReference>
<keyword evidence="1 4" id="KW-0489">Methyltransferase</keyword>
<dbReference type="PROSITE" id="PS00092">
    <property type="entry name" value="N6_MTASE"/>
    <property type="match status" value="1"/>
</dbReference>
<dbReference type="InterPro" id="IPR050210">
    <property type="entry name" value="tRNA_Adenine-N(6)_MTase"/>
</dbReference>
<dbReference type="InterPro" id="IPR002052">
    <property type="entry name" value="DNA_methylase_N6_adenine_CS"/>
</dbReference>
<evidence type="ECO:0000259" key="3">
    <source>
        <dbReference type="Pfam" id="PF05175"/>
    </source>
</evidence>
<dbReference type="GO" id="GO:0032259">
    <property type="term" value="P:methylation"/>
    <property type="evidence" value="ECO:0007669"/>
    <property type="project" value="UniProtKB-KW"/>
</dbReference>
<dbReference type="RefSeq" id="WP_338549259.1">
    <property type="nucleotide sequence ID" value="NZ_CP146069.1"/>
</dbReference>
<keyword evidence="2" id="KW-0949">S-adenosyl-L-methionine</keyword>
<dbReference type="CDD" id="cd02440">
    <property type="entry name" value="AdoMet_MTases"/>
    <property type="match status" value="1"/>
</dbReference>
<feature type="domain" description="Methyltransferase small" evidence="3">
    <location>
        <begin position="37"/>
        <end position="130"/>
    </location>
</feature>
<dbReference type="SUPFAM" id="SSF53335">
    <property type="entry name" value="S-adenosyl-L-methionine-dependent methyltransferases"/>
    <property type="match status" value="1"/>
</dbReference>
<evidence type="ECO:0000313" key="5">
    <source>
        <dbReference type="Proteomes" id="UP001364156"/>
    </source>
</evidence>
<evidence type="ECO:0000256" key="2">
    <source>
        <dbReference type="ARBA" id="ARBA00022691"/>
    </source>
</evidence>
<proteinExistence type="predicted"/>
<gene>
    <name evidence="4" type="ORF">RZ517_16765</name>
</gene>
<dbReference type="Pfam" id="PF05175">
    <property type="entry name" value="MTS"/>
    <property type="match status" value="1"/>
</dbReference>
<protein>
    <submittedName>
        <fullName evidence="4">Methyltransferase</fullName>
    </submittedName>
</protein>
<accession>A0ABZ2HEK8</accession>
<sequence length="256" mass="27333">MTQSESDVDLSRDAFLSGQLQILQPRQGYRAGIDPVLLAASVPAQAGDSILDLGCGAGVAGLCLARRVPGITLTGLELQAQYAELARHNSAENGIDMTVILGDIAAPPTEIKDKQFSHVIANPPYFDQASRTAADDIGREVALAGSTPLSDWVATAAKRTCPKGTVTFIHRTERLPDLLSAFRSHLGSLEALPLAPRSGRAAKLILLRGRKNGNAEFRLHQPWILHEGDKHLADAENYTPATACILRDAASLDFPA</sequence>
<keyword evidence="5" id="KW-1185">Reference proteome</keyword>
<dbReference type="Gene3D" id="3.40.50.150">
    <property type="entry name" value="Vaccinia Virus protein VP39"/>
    <property type="match status" value="1"/>
</dbReference>
<keyword evidence="1 4" id="KW-0808">Transferase</keyword>
<dbReference type="PANTHER" id="PTHR47739:SF1">
    <property type="entry name" value="TRNA1(VAL) (ADENINE(37)-N6)-METHYLTRANSFERASE"/>
    <property type="match status" value="1"/>
</dbReference>
<dbReference type="PANTHER" id="PTHR47739">
    <property type="entry name" value="TRNA1(VAL) (ADENINE(37)-N6)-METHYLTRANSFERASE"/>
    <property type="match status" value="1"/>
</dbReference>
<evidence type="ECO:0000313" key="4">
    <source>
        <dbReference type="EMBL" id="WWR46400.1"/>
    </source>
</evidence>
<reference evidence="4 5" key="1">
    <citation type="submission" date="2023-10" db="EMBL/GenBank/DDBJ databases">
        <title>Roseovarius strain S88 nov., isolated from a marine algae.</title>
        <authorList>
            <person name="Lee M.W."/>
            <person name="Lee J.K."/>
            <person name="Kim J.M."/>
            <person name="Choi D.G."/>
            <person name="Baek J.H."/>
            <person name="Bayburt H."/>
            <person name="Jung J.J."/>
            <person name="Han D.M."/>
            <person name="Jeon C.O."/>
        </authorList>
    </citation>
    <scope>NUCLEOTIDE SEQUENCE [LARGE SCALE GENOMIC DNA]</scope>
    <source>
        <strain evidence="4 5">S88</strain>
    </source>
</reference>